<dbReference type="AlphaFoldDB" id="A0A096HH53"/>
<evidence type="ECO:0000313" key="2">
    <source>
        <dbReference type="EMBL" id="KGH28212.1"/>
    </source>
</evidence>
<proteinExistence type="predicted"/>
<feature type="region of interest" description="Disordered" evidence="1">
    <location>
        <begin position="1"/>
        <end position="21"/>
    </location>
</feature>
<accession>A0A096HH53</accession>
<comment type="caution">
    <text evidence="2">The sequence shown here is derived from an EMBL/GenBank/DDBJ whole genome shotgun (WGS) entry which is preliminary data.</text>
</comment>
<reference evidence="2 3" key="1">
    <citation type="submission" date="2013-09" db="EMBL/GenBank/DDBJ databases">
        <title>High correlation between genotypes and phenotypes of environmental bacteria Comamonas testosteroni strains.</title>
        <authorList>
            <person name="Liu L."/>
            <person name="Zhu W."/>
            <person name="Xia X."/>
            <person name="Xu B."/>
            <person name="Luo M."/>
            <person name="Wang G."/>
        </authorList>
    </citation>
    <scope>NUCLEOTIDE SEQUENCE [LARGE SCALE GENOMIC DNA]</scope>
    <source>
        <strain evidence="2 3">JL40</strain>
    </source>
</reference>
<protein>
    <submittedName>
        <fullName evidence="2">Uncharacterized protein</fullName>
    </submittedName>
</protein>
<name>A0A096HH53_COMTE</name>
<evidence type="ECO:0000256" key="1">
    <source>
        <dbReference type="SAM" id="MobiDB-lite"/>
    </source>
</evidence>
<gene>
    <name evidence="2" type="ORF">P353_16275</name>
</gene>
<dbReference type="Proteomes" id="UP000029553">
    <property type="component" value="Unassembled WGS sequence"/>
</dbReference>
<organism evidence="2 3">
    <name type="scientific">Comamonas testosteroni</name>
    <name type="common">Pseudomonas testosteroni</name>
    <dbReference type="NCBI Taxonomy" id="285"/>
    <lineage>
        <taxon>Bacteria</taxon>
        <taxon>Pseudomonadati</taxon>
        <taxon>Pseudomonadota</taxon>
        <taxon>Betaproteobacteria</taxon>
        <taxon>Burkholderiales</taxon>
        <taxon>Comamonadaceae</taxon>
        <taxon>Comamonas</taxon>
    </lineage>
</organism>
<dbReference type="EMBL" id="AWOR01000052">
    <property type="protein sequence ID" value="KGH28212.1"/>
    <property type="molecule type" value="Genomic_DNA"/>
</dbReference>
<sequence length="52" mass="5833">MKKVQKKGIEPGIGAPPCKSVHGGLQGAHAWPWALKWCKNHAELLHKQKRRP</sequence>
<evidence type="ECO:0000313" key="3">
    <source>
        <dbReference type="Proteomes" id="UP000029553"/>
    </source>
</evidence>